<dbReference type="SMART" id="SM00422">
    <property type="entry name" value="HTH_MERR"/>
    <property type="match status" value="1"/>
</dbReference>
<proteinExistence type="predicted"/>
<keyword evidence="1" id="KW-0238">DNA-binding</keyword>
<dbReference type="Pfam" id="PF13411">
    <property type="entry name" value="MerR_1"/>
    <property type="match status" value="1"/>
</dbReference>
<gene>
    <name evidence="3" type="ORF">HMPREF3208_00069</name>
</gene>
<dbReference type="InterPro" id="IPR000551">
    <property type="entry name" value="MerR-type_HTH_dom"/>
</dbReference>
<dbReference type="EMBL" id="LRQB01000004">
    <property type="protein sequence ID" value="KXA22982.1"/>
    <property type="molecule type" value="Genomic_DNA"/>
</dbReference>
<feature type="domain" description="HTH merR-type" evidence="2">
    <location>
        <begin position="40"/>
        <end position="109"/>
    </location>
</feature>
<name>A0A133P386_GARVA</name>
<dbReference type="SUPFAM" id="SSF46955">
    <property type="entry name" value="Putative DNA-binding domain"/>
    <property type="match status" value="1"/>
</dbReference>
<protein>
    <submittedName>
        <fullName evidence="3">Transcriptional regulator, MerR family</fullName>
    </submittedName>
</protein>
<dbReference type="InterPro" id="IPR047057">
    <property type="entry name" value="MerR_fam"/>
</dbReference>
<dbReference type="GO" id="GO:0003700">
    <property type="term" value="F:DNA-binding transcription factor activity"/>
    <property type="evidence" value="ECO:0007669"/>
    <property type="project" value="InterPro"/>
</dbReference>
<dbReference type="GO" id="GO:0003677">
    <property type="term" value="F:DNA binding"/>
    <property type="evidence" value="ECO:0007669"/>
    <property type="project" value="UniProtKB-KW"/>
</dbReference>
<organism evidence="3 4">
    <name type="scientific">Gardnerella vaginalis</name>
    <dbReference type="NCBI Taxonomy" id="2702"/>
    <lineage>
        <taxon>Bacteria</taxon>
        <taxon>Bacillati</taxon>
        <taxon>Actinomycetota</taxon>
        <taxon>Actinomycetes</taxon>
        <taxon>Bifidobacteriales</taxon>
        <taxon>Bifidobacteriaceae</taxon>
        <taxon>Gardnerella</taxon>
    </lineage>
</organism>
<dbReference type="PANTHER" id="PTHR30204:SF58">
    <property type="entry name" value="HTH-TYPE TRANSCRIPTIONAL REGULATOR YFMP"/>
    <property type="match status" value="1"/>
</dbReference>
<dbReference type="InterPro" id="IPR009061">
    <property type="entry name" value="DNA-bd_dom_put_sf"/>
</dbReference>
<dbReference type="NCBIfam" id="NF047375">
    <property type="entry name" value="HeatShock_HspR"/>
    <property type="match status" value="1"/>
</dbReference>
<dbReference type="Gene3D" id="1.10.1660.10">
    <property type="match status" value="1"/>
</dbReference>
<dbReference type="RefSeq" id="WP_016637070.1">
    <property type="nucleotide sequence ID" value="NZ_KQ956829.1"/>
</dbReference>
<dbReference type="PATRIC" id="fig|2702.100.peg.61"/>
<evidence type="ECO:0000256" key="1">
    <source>
        <dbReference type="ARBA" id="ARBA00023125"/>
    </source>
</evidence>
<evidence type="ECO:0000259" key="2">
    <source>
        <dbReference type="PROSITE" id="PS50937"/>
    </source>
</evidence>
<evidence type="ECO:0000313" key="3">
    <source>
        <dbReference type="EMBL" id="KXA22982.1"/>
    </source>
</evidence>
<accession>A0A133P386</accession>
<evidence type="ECO:0000313" key="4">
    <source>
        <dbReference type="Proteomes" id="UP000070687"/>
    </source>
</evidence>
<dbReference type="AlphaFoldDB" id="A0A133P386"/>
<comment type="caution">
    <text evidence="3">The sequence shown here is derived from an EMBL/GenBank/DDBJ whole genome shotgun (WGS) entry which is preliminary data.</text>
</comment>
<sequence length="198" mass="22754">MKPITRETKALYEMCAVALVRGNATLDGADEVGFILDLPVFTVSHVARLTNTHPQTLRQYDRLRLIMPQRTEGGARRYSLRDIDRIVQTQHLSQDEGINLAGIMQILALQEENRQLKRRVRHLTEIVESSDRNIFAANADGDIVEMHRSRNARHWRRDIRTERKALPSSYTSSASIHEKEGQSVLDDKSVVLWRAWSL</sequence>
<reference evidence="3 4" key="1">
    <citation type="submission" date="2016-01" db="EMBL/GenBank/DDBJ databases">
        <authorList>
            <person name="Oliw E.H."/>
        </authorList>
    </citation>
    <scope>NUCLEOTIDE SEQUENCE [LARGE SCALE GENOMIC DNA]</scope>
    <source>
        <strain evidence="3 4">PSS_7772B</strain>
    </source>
</reference>
<dbReference type="PANTHER" id="PTHR30204">
    <property type="entry name" value="REDOX-CYCLING DRUG-SENSING TRANSCRIPTIONAL ACTIVATOR SOXR"/>
    <property type="match status" value="1"/>
</dbReference>
<dbReference type="PROSITE" id="PS50937">
    <property type="entry name" value="HTH_MERR_2"/>
    <property type="match status" value="1"/>
</dbReference>
<dbReference type="OrthoDB" id="5345718at2"/>
<dbReference type="Proteomes" id="UP000070687">
    <property type="component" value="Unassembled WGS sequence"/>
</dbReference>